<proteinExistence type="predicted"/>
<dbReference type="GO" id="GO:0005829">
    <property type="term" value="C:cytosol"/>
    <property type="evidence" value="ECO:0007669"/>
    <property type="project" value="TreeGrafter"/>
</dbReference>
<dbReference type="KEGG" id="sti:Sthe_0043"/>
<dbReference type="Gene3D" id="3.40.50.2000">
    <property type="entry name" value="Glycogen Phosphorylase B"/>
    <property type="match status" value="2"/>
</dbReference>
<dbReference type="Pfam" id="PF01075">
    <property type="entry name" value="Glyco_transf_9"/>
    <property type="match status" value="1"/>
</dbReference>
<reference evidence="3 4" key="2">
    <citation type="journal article" date="2010" name="Stand. Genomic Sci.">
        <title>Complete genome sequence of Desulfohalobium retbaense type strain (HR(100)).</title>
        <authorList>
            <person name="Spring S."/>
            <person name="Nolan M."/>
            <person name="Lapidus A."/>
            <person name="Glavina Del Rio T."/>
            <person name="Copeland A."/>
            <person name="Tice H."/>
            <person name="Cheng J.F."/>
            <person name="Lucas S."/>
            <person name="Land M."/>
            <person name="Chen F."/>
            <person name="Bruce D."/>
            <person name="Goodwin L."/>
            <person name="Pitluck S."/>
            <person name="Ivanova N."/>
            <person name="Mavromatis K."/>
            <person name="Mikhailova N."/>
            <person name="Pati A."/>
            <person name="Chen A."/>
            <person name="Palaniappan K."/>
            <person name="Hauser L."/>
            <person name="Chang Y.J."/>
            <person name="Jeffries C.D."/>
            <person name="Munk C."/>
            <person name="Kiss H."/>
            <person name="Chain P."/>
            <person name="Han C."/>
            <person name="Brettin T."/>
            <person name="Detter J.C."/>
            <person name="Schuler E."/>
            <person name="Goker M."/>
            <person name="Rohde M."/>
            <person name="Bristow J."/>
            <person name="Eisen J.A."/>
            <person name="Markowitz V."/>
            <person name="Hugenholtz P."/>
            <person name="Kyrpides N.C."/>
            <person name="Klenk H.P."/>
        </authorList>
    </citation>
    <scope>NUCLEOTIDE SEQUENCE [LARGE SCALE GENOMIC DNA]</scope>
    <source>
        <strain evidence="4">ATCC 49802 / DSM 20745 / S 6022</strain>
    </source>
</reference>
<dbReference type="SUPFAM" id="SSF53756">
    <property type="entry name" value="UDP-Glycosyltransferase/glycogen phosphorylase"/>
    <property type="match status" value="1"/>
</dbReference>
<evidence type="ECO:0000313" key="4">
    <source>
        <dbReference type="Proteomes" id="UP000002027"/>
    </source>
</evidence>
<dbReference type="EMBL" id="CP001823">
    <property type="protein sequence ID" value="ACZ37482.1"/>
    <property type="molecule type" value="Genomic_DNA"/>
</dbReference>
<dbReference type="CAZy" id="GT9">
    <property type="family name" value="Glycosyltransferase Family 9"/>
</dbReference>
<dbReference type="GO" id="GO:0009244">
    <property type="term" value="P:lipopolysaccharide core region biosynthetic process"/>
    <property type="evidence" value="ECO:0007669"/>
    <property type="project" value="TreeGrafter"/>
</dbReference>
<keyword evidence="2 3" id="KW-0808">Transferase</keyword>
<evidence type="ECO:0000256" key="1">
    <source>
        <dbReference type="ARBA" id="ARBA00022676"/>
    </source>
</evidence>
<dbReference type="PANTHER" id="PTHR30160:SF1">
    <property type="entry name" value="LIPOPOLYSACCHARIDE 1,2-N-ACETYLGLUCOSAMINETRANSFERASE-RELATED"/>
    <property type="match status" value="1"/>
</dbReference>
<evidence type="ECO:0000313" key="3">
    <source>
        <dbReference type="EMBL" id="ACZ37482.1"/>
    </source>
</evidence>
<dbReference type="GO" id="GO:0008713">
    <property type="term" value="F:ADP-heptose-lipopolysaccharide heptosyltransferase activity"/>
    <property type="evidence" value="ECO:0007669"/>
    <property type="project" value="TreeGrafter"/>
</dbReference>
<keyword evidence="1" id="KW-0328">Glycosyltransferase</keyword>
<dbReference type="Proteomes" id="UP000002027">
    <property type="component" value="Chromosome 1"/>
</dbReference>
<name>D1C5G6_SPHTD</name>
<evidence type="ECO:0000256" key="2">
    <source>
        <dbReference type="ARBA" id="ARBA00022679"/>
    </source>
</evidence>
<dbReference type="STRING" id="479434.Sthe_0043"/>
<dbReference type="eggNOG" id="COG0859">
    <property type="taxonomic scope" value="Bacteria"/>
</dbReference>
<protein>
    <submittedName>
        <fullName evidence="3">Glycosyl transferase family 9</fullName>
    </submittedName>
</protein>
<dbReference type="CDD" id="cd03789">
    <property type="entry name" value="GT9_LPS_heptosyltransferase"/>
    <property type="match status" value="1"/>
</dbReference>
<reference evidence="4" key="1">
    <citation type="submission" date="2009-11" db="EMBL/GenBank/DDBJ databases">
        <title>The complete chromosome 1 of Sphaerobacter thermophilus DSM 20745.</title>
        <authorList>
            <person name="Lucas S."/>
            <person name="Copeland A."/>
            <person name="Lapidus A."/>
            <person name="Glavina del Rio T."/>
            <person name="Dalin E."/>
            <person name="Tice H."/>
            <person name="Bruce D."/>
            <person name="Goodwin L."/>
            <person name="Pitluck S."/>
            <person name="Kyrpides N."/>
            <person name="Mavromatis K."/>
            <person name="Ivanova N."/>
            <person name="Mikhailova N."/>
            <person name="LaButti K.M."/>
            <person name="Clum A."/>
            <person name="Sun H.I."/>
            <person name="Brettin T."/>
            <person name="Detter J.C."/>
            <person name="Han C."/>
            <person name="Larimer F."/>
            <person name="Land M."/>
            <person name="Hauser L."/>
            <person name="Markowitz V."/>
            <person name="Cheng J.F."/>
            <person name="Hugenholtz P."/>
            <person name="Woyke T."/>
            <person name="Wu D."/>
            <person name="Steenblock K."/>
            <person name="Schneider S."/>
            <person name="Pukall R."/>
            <person name="Goeker M."/>
            <person name="Klenk H.P."/>
            <person name="Eisen J.A."/>
        </authorList>
    </citation>
    <scope>NUCLEOTIDE SEQUENCE [LARGE SCALE GENOMIC DNA]</scope>
    <source>
        <strain evidence="4">ATCC 49802 / DSM 20745 / S 6022</strain>
    </source>
</reference>
<dbReference type="HOGENOM" id="CLU_038371_0_3_0"/>
<gene>
    <name evidence="3" type="ordered locus">Sthe_0043</name>
</gene>
<dbReference type="PANTHER" id="PTHR30160">
    <property type="entry name" value="TETRAACYLDISACCHARIDE 4'-KINASE-RELATED"/>
    <property type="match status" value="1"/>
</dbReference>
<sequence>MSPLDARWAAARRVLAIRLDNLGDVLLTTPAIHAIRASLPEAEITLLAGPVGAQAGRLNPDLDDVVVYQAPWMDPWSRLPHDSRREQHMIARLKARRFDGAIIFTSFRQSPLPAAYLCYLADIPLRVAVSIDGPGSLLTTRHKHPERMMHEVERGLDLVGAIGMYTAERDLVLSVPDSARAAVADRLADIGALGDRPLVVLHPGCSMPARTYSWEQYAEVTALLIGRLGATVALTGVAEERPLVERIRARLRPALRERALPLAGDLDFPGLCALIAAADLTITNNTGPMHVSAAVKTPVVALFALTNPPEQWGPWRVPHRLLFYDVPCRICYSRVCPYGHECLRLVPPAMVLDAARDLLSGAEPAATNGATASVAQGGKRP</sequence>
<dbReference type="RefSeq" id="WP_012870531.1">
    <property type="nucleotide sequence ID" value="NC_013523.1"/>
</dbReference>
<keyword evidence="4" id="KW-1185">Reference proteome</keyword>
<dbReference type="InParanoid" id="D1C5G6"/>
<dbReference type="AlphaFoldDB" id="D1C5G6"/>
<organism evidence="3 4">
    <name type="scientific">Sphaerobacter thermophilus (strain ATCC 49802 / DSM 20745 / KCCM 41009 / NCIMB 13125 / S 6022)</name>
    <dbReference type="NCBI Taxonomy" id="479434"/>
    <lineage>
        <taxon>Bacteria</taxon>
        <taxon>Pseudomonadati</taxon>
        <taxon>Thermomicrobiota</taxon>
        <taxon>Thermomicrobia</taxon>
        <taxon>Sphaerobacterales</taxon>
        <taxon>Sphaerobacterineae</taxon>
        <taxon>Sphaerobacteraceae</taxon>
        <taxon>Sphaerobacter</taxon>
    </lineage>
</organism>
<dbReference type="InterPro" id="IPR002201">
    <property type="entry name" value="Glyco_trans_9"/>
</dbReference>
<dbReference type="InterPro" id="IPR051199">
    <property type="entry name" value="LPS_LOS_Heptosyltrfase"/>
</dbReference>
<accession>D1C5G6</accession>